<dbReference type="RefSeq" id="WP_345731604.1">
    <property type="nucleotide sequence ID" value="NZ_BAAAYN010000043.1"/>
</dbReference>
<evidence type="ECO:0008006" key="5">
    <source>
        <dbReference type="Google" id="ProtNLM"/>
    </source>
</evidence>
<dbReference type="EMBL" id="BAAAYN010000043">
    <property type="protein sequence ID" value="GAA3393647.1"/>
    <property type="molecule type" value="Genomic_DNA"/>
</dbReference>
<name>A0ABP6T5I4_9ACTN</name>
<gene>
    <name evidence="3" type="ORF">GCM10020369_60020</name>
</gene>
<protein>
    <recommendedName>
        <fullName evidence="5">VCBS repeat-containing protein</fullName>
    </recommendedName>
</protein>
<keyword evidence="2" id="KW-0812">Transmembrane</keyword>
<keyword evidence="2" id="KW-1133">Transmembrane helix</keyword>
<evidence type="ECO:0000256" key="1">
    <source>
        <dbReference type="SAM" id="MobiDB-lite"/>
    </source>
</evidence>
<reference evidence="4" key="1">
    <citation type="journal article" date="2019" name="Int. J. Syst. Evol. Microbiol.">
        <title>The Global Catalogue of Microorganisms (GCM) 10K type strain sequencing project: providing services to taxonomists for standard genome sequencing and annotation.</title>
        <authorList>
            <consortium name="The Broad Institute Genomics Platform"/>
            <consortium name="The Broad Institute Genome Sequencing Center for Infectious Disease"/>
            <person name="Wu L."/>
            <person name="Ma J."/>
        </authorList>
    </citation>
    <scope>NUCLEOTIDE SEQUENCE [LARGE SCALE GENOMIC DNA]</scope>
    <source>
        <strain evidence="4">JCM 9458</strain>
    </source>
</reference>
<keyword evidence="2" id="KW-0472">Membrane</keyword>
<sequence length="270" mass="28172">MAEPDADHRMAALFAGLRDDPAPSFTGPGPDAVATIGRRRRRVRRLTVAVVALVLGVAGGVGVRALEQPETLRPIQPPPPSLSPSTTSPIPSGSPSSPSADPSGDPTSSGSPSASRVTTLRATDWGNAILNVPAISTGCDAGRLQFSGGQASVEHPRYGRLRYVLPAPGRQPVYGDLDGDGRDEAVVSVGCIATESRPGAPIEWMYAVVAYTENEKGGPRVLGTVRVVLPTTSGPSYRLVDGVVVVEPNLVNDGSVSERYRWTGNGFQKA</sequence>
<evidence type="ECO:0000256" key="2">
    <source>
        <dbReference type="SAM" id="Phobius"/>
    </source>
</evidence>
<organism evidence="3 4">
    <name type="scientific">Cryptosporangium minutisporangium</name>
    <dbReference type="NCBI Taxonomy" id="113569"/>
    <lineage>
        <taxon>Bacteria</taxon>
        <taxon>Bacillati</taxon>
        <taxon>Actinomycetota</taxon>
        <taxon>Actinomycetes</taxon>
        <taxon>Cryptosporangiales</taxon>
        <taxon>Cryptosporangiaceae</taxon>
        <taxon>Cryptosporangium</taxon>
    </lineage>
</organism>
<accession>A0ABP6T5I4</accession>
<feature type="region of interest" description="Disordered" evidence="1">
    <location>
        <begin position="70"/>
        <end position="117"/>
    </location>
</feature>
<keyword evidence="4" id="KW-1185">Reference proteome</keyword>
<dbReference type="Proteomes" id="UP001501676">
    <property type="component" value="Unassembled WGS sequence"/>
</dbReference>
<feature type="transmembrane region" description="Helical" evidence="2">
    <location>
        <begin position="46"/>
        <end position="66"/>
    </location>
</feature>
<feature type="compositionally biased region" description="Low complexity" evidence="1">
    <location>
        <begin position="83"/>
        <end position="115"/>
    </location>
</feature>
<evidence type="ECO:0000313" key="3">
    <source>
        <dbReference type="EMBL" id="GAA3393647.1"/>
    </source>
</evidence>
<comment type="caution">
    <text evidence="3">The sequence shown here is derived from an EMBL/GenBank/DDBJ whole genome shotgun (WGS) entry which is preliminary data.</text>
</comment>
<proteinExistence type="predicted"/>
<evidence type="ECO:0000313" key="4">
    <source>
        <dbReference type="Proteomes" id="UP001501676"/>
    </source>
</evidence>